<feature type="compositionally biased region" description="Basic and acidic residues" evidence="2">
    <location>
        <begin position="72"/>
        <end position="83"/>
    </location>
</feature>
<evidence type="ECO:0000256" key="2">
    <source>
        <dbReference type="SAM" id="MobiDB-lite"/>
    </source>
</evidence>
<keyword evidence="1" id="KW-0175">Coiled coil</keyword>
<feature type="coiled-coil region" evidence="1">
    <location>
        <begin position="8"/>
        <end position="64"/>
    </location>
</feature>
<name>A0ABD0ULY2_DENTH</name>
<dbReference type="AlphaFoldDB" id="A0ABD0ULY2"/>
<sequence length="101" mass="11616">MFSYFLGRKMAEKKVEVLEGEIGQLKSDLEIKFSDFQNQISSNNERMEGKFAVMEEMLKKLLELKTNPTTSEARDTTGGHGRDGNPNMSRRRESRNRDLEG</sequence>
<dbReference type="EMBL" id="JANQDX010000013">
    <property type="protein sequence ID" value="KAL0913520.1"/>
    <property type="molecule type" value="Genomic_DNA"/>
</dbReference>
<organism evidence="3 4">
    <name type="scientific">Dendrobium thyrsiflorum</name>
    <name type="common">Pinecone-like raceme dendrobium</name>
    <name type="synonym">Orchid</name>
    <dbReference type="NCBI Taxonomy" id="117978"/>
    <lineage>
        <taxon>Eukaryota</taxon>
        <taxon>Viridiplantae</taxon>
        <taxon>Streptophyta</taxon>
        <taxon>Embryophyta</taxon>
        <taxon>Tracheophyta</taxon>
        <taxon>Spermatophyta</taxon>
        <taxon>Magnoliopsida</taxon>
        <taxon>Liliopsida</taxon>
        <taxon>Asparagales</taxon>
        <taxon>Orchidaceae</taxon>
        <taxon>Epidendroideae</taxon>
        <taxon>Malaxideae</taxon>
        <taxon>Dendrobiinae</taxon>
        <taxon>Dendrobium</taxon>
    </lineage>
</organism>
<proteinExistence type="predicted"/>
<keyword evidence="4" id="KW-1185">Reference proteome</keyword>
<gene>
    <name evidence="3" type="ORF">M5K25_016986</name>
</gene>
<dbReference type="Proteomes" id="UP001552299">
    <property type="component" value="Unassembled WGS sequence"/>
</dbReference>
<feature type="region of interest" description="Disordered" evidence="2">
    <location>
        <begin position="64"/>
        <end position="101"/>
    </location>
</feature>
<evidence type="ECO:0000313" key="4">
    <source>
        <dbReference type="Proteomes" id="UP001552299"/>
    </source>
</evidence>
<evidence type="ECO:0000256" key="1">
    <source>
        <dbReference type="SAM" id="Coils"/>
    </source>
</evidence>
<accession>A0ABD0ULY2</accession>
<evidence type="ECO:0000313" key="3">
    <source>
        <dbReference type="EMBL" id="KAL0913520.1"/>
    </source>
</evidence>
<protein>
    <submittedName>
        <fullName evidence="3">Uncharacterized protein</fullName>
    </submittedName>
</protein>
<comment type="caution">
    <text evidence="3">The sequence shown here is derived from an EMBL/GenBank/DDBJ whole genome shotgun (WGS) entry which is preliminary data.</text>
</comment>
<reference evidence="3 4" key="1">
    <citation type="journal article" date="2024" name="Plant Biotechnol. J.">
        <title>Dendrobium thyrsiflorum genome and its molecular insights into genes involved in important horticultural traits.</title>
        <authorList>
            <person name="Chen B."/>
            <person name="Wang J.Y."/>
            <person name="Zheng P.J."/>
            <person name="Li K.L."/>
            <person name="Liang Y.M."/>
            <person name="Chen X.F."/>
            <person name="Zhang C."/>
            <person name="Zhao X."/>
            <person name="He X."/>
            <person name="Zhang G.Q."/>
            <person name="Liu Z.J."/>
            <person name="Xu Q."/>
        </authorList>
    </citation>
    <scope>NUCLEOTIDE SEQUENCE [LARGE SCALE GENOMIC DNA]</scope>
    <source>
        <strain evidence="3">GZMU011</strain>
    </source>
</reference>